<dbReference type="EMBL" id="AACCXK010000001">
    <property type="protein sequence ID" value="EAK0452094.1"/>
    <property type="molecule type" value="Genomic_DNA"/>
</dbReference>
<evidence type="ECO:0000256" key="3">
    <source>
        <dbReference type="ARBA" id="ARBA00021528"/>
    </source>
</evidence>
<evidence type="ECO:0000256" key="2">
    <source>
        <dbReference type="ARBA" id="ARBA00012707"/>
    </source>
</evidence>
<dbReference type="InterPro" id="IPR002505">
    <property type="entry name" value="PTA_PTB"/>
</dbReference>
<proteinExistence type="predicted"/>
<evidence type="ECO:0000313" key="11">
    <source>
        <dbReference type="Proteomes" id="UP000557842"/>
    </source>
</evidence>
<dbReference type="InterPro" id="IPR042112">
    <property type="entry name" value="P_AcTrfase_dom2"/>
</dbReference>
<keyword evidence="4 10" id="KW-0808">Transferase</keyword>
<evidence type="ECO:0000256" key="1">
    <source>
        <dbReference type="ARBA" id="ARBA00004989"/>
    </source>
</evidence>
<reference evidence="10 11" key="1">
    <citation type="submission" date="2018-05" db="EMBL/GenBank/DDBJ databases">
        <authorList>
            <consortium name="PulseNet: The National Subtyping Network for Foodborne Disease Surveillance"/>
            <person name="Tarr C.L."/>
            <person name="Trees E."/>
            <person name="Katz L.S."/>
            <person name="Carleton-Romer H.A."/>
            <person name="Stroika S."/>
            <person name="Kucerova Z."/>
            <person name="Roache K.F."/>
            <person name="Sabol A.L."/>
            <person name="Besser J."/>
            <person name="Gerner-Smidt P."/>
        </authorList>
    </citation>
    <scope>NUCLEOTIDE SEQUENCE</scope>
    <source>
        <strain evidence="9">2014D-0197</strain>
        <strain evidence="8 11">2016D-0221</strain>
        <strain evidence="10">D4313</strain>
    </source>
</reference>
<dbReference type="PANTHER" id="PTHR43356:SF3">
    <property type="entry name" value="PHOSPHATE ACETYLTRANSFERASE"/>
    <property type="match status" value="1"/>
</dbReference>
<protein>
    <recommendedName>
        <fullName evidence="3">Phosphate acetyltransferase</fullName>
        <ecNumber evidence="2">2.3.1.8</ecNumber>
    </recommendedName>
    <alternativeName>
        <fullName evidence="6">Phosphotransacetylase</fullName>
    </alternativeName>
</protein>
<gene>
    <name evidence="9" type="ORF">AAH17_00250</name>
    <name evidence="10" type="ORF">AAH24_02310</name>
    <name evidence="8" type="ORF">BVH53_04550</name>
</gene>
<dbReference type="RefSeq" id="WP_065844182.1">
    <property type="nucleotide sequence ID" value="NZ_AABUZP020000005.1"/>
</dbReference>
<dbReference type="Proteomes" id="UP000557842">
    <property type="component" value="Unassembled WGS sequence"/>
</dbReference>
<organism evidence="10">
    <name type="scientific">Campylobacter fetus</name>
    <dbReference type="NCBI Taxonomy" id="196"/>
    <lineage>
        <taxon>Bacteria</taxon>
        <taxon>Pseudomonadati</taxon>
        <taxon>Campylobacterota</taxon>
        <taxon>Epsilonproteobacteria</taxon>
        <taxon>Campylobacterales</taxon>
        <taxon>Campylobacteraceae</taxon>
        <taxon>Campylobacter</taxon>
    </lineage>
</organism>
<evidence type="ECO:0000313" key="9">
    <source>
        <dbReference type="EMBL" id="EAK0452094.1"/>
    </source>
</evidence>
<name>A0A5L4IHC3_CAMFE</name>
<dbReference type="AlphaFoldDB" id="A0A5L4IHC3"/>
<comment type="pathway">
    <text evidence="1">Metabolic intermediate biosynthesis; acetyl-CoA biosynthesis; acetyl-CoA from acetate: step 2/2.</text>
</comment>
<dbReference type="InterPro" id="IPR004614">
    <property type="entry name" value="P_AcTrfase"/>
</dbReference>
<dbReference type="EMBL" id="AABQDW010000006">
    <property type="protein sequence ID" value="EAI5407966.1"/>
    <property type="molecule type" value="Genomic_DNA"/>
</dbReference>
<evidence type="ECO:0000256" key="6">
    <source>
        <dbReference type="ARBA" id="ARBA00031108"/>
    </source>
</evidence>
<comment type="caution">
    <text evidence="10">The sequence shown here is derived from an EMBL/GenBank/DDBJ whole genome shotgun (WGS) entry which is preliminary data.</text>
</comment>
<evidence type="ECO:0000313" key="10">
    <source>
        <dbReference type="EMBL" id="EAK0468205.1"/>
    </source>
</evidence>
<dbReference type="Pfam" id="PF01515">
    <property type="entry name" value="PTA_PTB"/>
    <property type="match status" value="1"/>
</dbReference>
<sequence>MLKAIYILESDYQNDKFRQNLLKELSEISNKNTIFFPISDINEKNCNTFLTKSEAKEILKNGKKNQLIKSIISKFDSIDANFIVIVGSSIESLDADIAKNLNAPFYLSPESEFKKDILGFTYINDINEIKTANSSCITPLKFEKMLFDRAKSNLKTVVLPESNDDRVLKAAQILLENEAVNIILLGEKINIEERAEFLNLNLEKAVIINTKDNAYKDDFTNTLYELRKSKGMELEKAKSLMEDRTYFGTMLVYKGVADAMVSGASTTTAQTIRPALQFIKMKPGISNVSGSFIVCLDTKTQIYADCAITPNPTTDQLANIAISTAKTAKNFGLDPKVAMLSYSTGDSGCGEDVDFIIEATKKAKELDPNLKIEGPIQFDAAVDKAVAAKKLPNSAVAGNANTFIFPNLNCGNICYKAVQRTANAIAIGPILQGLNKPVNDLSRGCLVEDIVNTVLISAIQSQGE</sequence>
<evidence type="ECO:0000259" key="7">
    <source>
        <dbReference type="Pfam" id="PF01515"/>
    </source>
</evidence>
<dbReference type="NCBIfam" id="NF007233">
    <property type="entry name" value="PRK09653.1"/>
    <property type="match status" value="1"/>
</dbReference>
<dbReference type="NCBIfam" id="TIGR00651">
    <property type="entry name" value="pta"/>
    <property type="match status" value="1"/>
</dbReference>
<keyword evidence="5 10" id="KW-0012">Acyltransferase</keyword>
<feature type="domain" description="Phosphate acetyl/butaryl transferase" evidence="7">
    <location>
        <begin position="142"/>
        <end position="458"/>
    </location>
</feature>
<evidence type="ECO:0000256" key="4">
    <source>
        <dbReference type="ARBA" id="ARBA00022679"/>
    </source>
</evidence>
<dbReference type="EMBL" id="AACCXM010000001">
    <property type="protein sequence ID" value="EAK0468205.1"/>
    <property type="molecule type" value="Genomic_DNA"/>
</dbReference>
<evidence type="ECO:0000313" key="8">
    <source>
        <dbReference type="EMBL" id="EAI5407966.1"/>
    </source>
</evidence>
<dbReference type="PANTHER" id="PTHR43356">
    <property type="entry name" value="PHOSPHATE ACETYLTRANSFERASE"/>
    <property type="match status" value="1"/>
</dbReference>
<dbReference type="InterPro" id="IPR042113">
    <property type="entry name" value="P_AcTrfase_dom1"/>
</dbReference>
<dbReference type="EC" id="2.3.1.8" evidence="2"/>
<dbReference type="GO" id="GO:0008959">
    <property type="term" value="F:phosphate acetyltransferase activity"/>
    <property type="evidence" value="ECO:0007669"/>
    <property type="project" value="UniProtKB-EC"/>
</dbReference>
<evidence type="ECO:0000256" key="5">
    <source>
        <dbReference type="ARBA" id="ARBA00023315"/>
    </source>
</evidence>
<dbReference type="InterPro" id="IPR050500">
    <property type="entry name" value="Phos_Acetyltrans/Butyryltrans"/>
</dbReference>
<dbReference type="SUPFAM" id="SSF53659">
    <property type="entry name" value="Isocitrate/Isopropylmalate dehydrogenase-like"/>
    <property type="match status" value="1"/>
</dbReference>
<dbReference type="Gene3D" id="3.40.50.10950">
    <property type="match status" value="1"/>
</dbReference>
<dbReference type="Gene3D" id="3.40.50.10750">
    <property type="entry name" value="Isocitrate/Isopropylmalate dehydrogenase-like"/>
    <property type="match status" value="1"/>
</dbReference>
<accession>A0A5L4IHC3</accession>
<dbReference type="NCBIfam" id="NF004167">
    <property type="entry name" value="PRK05632.1"/>
    <property type="match status" value="1"/>
</dbReference>